<dbReference type="GO" id="GO:0046872">
    <property type="term" value="F:metal ion binding"/>
    <property type="evidence" value="ECO:0007669"/>
    <property type="project" value="UniProtKB-KW"/>
</dbReference>
<evidence type="ECO:0000256" key="7">
    <source>
        <dbReference type="ARBA" id="ARBA00035120"/>
    </source>
</evidence>
<comment type="similarity">
    <text evidence="7 10">Belongs to the fluoride channel Fluc/FEX (TC 1.A.43) family.</text>
</comment>
<comment type="function">
    <text evidence="9 10">Fluoride-specific ion channel. Important for reducing fluoride concentration in the cell, thus reducing its toxicity.</text>
</comment>
<keyword evidence="6 10" id="KW-0407">Ion channel</keyword>
<sequence length="130" mass="13556">MGDYNGLALFFVGLGGGFGAILRYSITCLLSTHNGGRFPLATFLINSIGTLCLGFLSGFGAGDIKLLFLGTGLMGGFTTFSTFNHEILRIHGDGHPYHAGLYAILTLSAGLALGFLGMALGCMAFYSVGF</sequence>
<keyword evidence="10" id="KW-0406">Ion transport</keyword>
<evidence type="ECO:0000256" key="3">
    <source>
        <dbReference type="ARBA" id="ARBA00022692"/>
    </source>
</evidence>
<dbReference type="EMBL" id="FNOU01000018">
    <property type="protein sequence ID" value="SDY16894.1"/>
    <property type="molecule type" value="Genomic_DNA"/>
</dbReference>
<feature type="transmembrane region" description="Helical" evidence="10">
    <location>
        <begin position="66"/>
        <end position="88"/>
    </location>
</feature>
<dbReference type="PANTHER" id="PTHR28259">
    <property type="entry name" value="FLUORIDE EXPORT PROTEIN 1-RELATED"/>
    <property type="match status" value="1"/>
</dbReference>
<evidence type="ECO:0000256" key="4">
    <source>
        <dbReference type="ARBA" id="ARBA00022989"/>
    </source>
</evidence>
<evidence type="ECO:0000313" key="11">
    <source>
        <dbReference type="EMBL" id="SDY16894.1"/>
    </source>
</evidence>
<feature type="transmembrane region" description="Helical" evidence="10">
    <location>
        <begin position="38"/>
        <end position="60"/>
    </location>
</feature>
<keyword evidence="10" id="KW-0915">Sodium</keyword>
<name>A0A1H3HQ37_EUBBA</name>
<organism evidence="11 12">
    <name type="scientific">Eubacterium barkeri</name>
    <name type="common">Clostridium barkeri</name>
    <dbReference type="NCBI Taxonomy" id="1528"/>
    <lineage>
        <taxon>Bacteria</taxon>
        <taxon>Bacillati</taxon>
        <taxon>Bacillota</taxon>
        <taxon>Clostridia</taxon>
        <taxon>Eubacteriales</taxon>
        <taxon>Eubacteriaceae</taxon>
        <taxon>Eubacterium</taxon>
    </lineage>
</organism>
<protein>
    <recommendedName>
        <fullName evidence="10">Fluoride-specific ion channel FluC</fullName>
    </recommendedName>
</protein>
<proteinExistence type="inferred from homology"/>
<dbReference type="GO" id="GO:0005886">
    <property type="term" value="C:plasma membrane"/>
    <property type="evidence" value="ECO:0007669"/>
    <property type="project" value="UniProtKB-SubCell"/>
</dbReference>
<keyword evidence="2 10" id="KW-1003">Cell membrane</keyword>
<feature type="binding site" evidence="10">
    <location>
        <position position="78"/>
    </location>
    <ligand>
        <name>Na(+)</name>
        <dbReference type="ChEBI" id="CHEBI:29101"/>
        <note>structural</note>
    </ligand>
</feature>
<dbReference type="GO" id="GO:0062054">
    <property type="term" value="F:fluoride channel activity"/>
    <property type="evidence" value="ECO:0007669"/>
    <property type="project" value="UniProtKB-UniRule"/>
</dbReference>
<comment type="activity regulation">
    <text evidence="10">Na(+) is not transported, but it plays an essential structural role and its presence is essential for fluoride channel function.</text>
</comment>
<keyword evidence="3 10" id="KW-0812">Transmembrane</keyword>
<keyword evidence="12" id="KW-1185">Reference proteome</keyword>
<dbReference type="Pfam" id="PF02537">
    <property type="entry name" value="CRCB"/>
    <property type="match status" value="1"/>
</dbReference>
<dbReference type="Proteomes" id="UP000199652">
    <property type="component" value="Unassembled WGS sequence"/>
</dbReference>
<dbReference type="OrthoDB" id="9815830at2"/>
<dbReference type="GO" id="GO:0140114">
    <property type="term" value="P:cellular detoxification of fluoride"/>
    <property type="evidence" value="ECO:0007669"/>
    <property type="project" value="UniProtKB-UniRule"/>
</dbReference>
<keyword evidence="5 10" id="KW-0472">Membrane</keyword>
<dbReference type="PANTHER" id="PTHR28259:SF1">
    <property type="entry name" value="FLUORIDE EXPORT PROTEIN 1-RELATED"/>
    <property type="match status" value="1"/>
</dbReference>
<keyword evidence="10" id="KW-0813">Transport</keyword>
<gene>
    <name evidence="10" type="primary">fluC</name>
    <name evidence="10" type="synonym">crcB</name>
    <name evidence="11" type="ORF">SAMN04488579_11854</name>
</gene>
<evidence type="ECO:0000256" key="8">
    <source>
        <dbReference type="ARBA" id="ARBA00035585"/>
    </source>
</evidence>
<feature type="transmembrane region" description="Helical" evidence="10">
    <location>
        <begin position="6"/>
        <end position="26"/>
    </location>
</feature>
<keyword evidence="10" id="KW-0479">Metal-binding</keyword>
<evidence type="ECO:0000256" key="9">
    <source>
        <dbReference type="ARBA" id="ARBA00049940"/>
    </source>
</evidence>
<accession>A0A1H3HQ37</accession>
<reference evidence="12" key="1">
    <citation type="submission" date="2016-10" db="EMBL/GenBank/DDBJ databases">
        <authorList>
            <person name="Varghese N."/>
            <person name="Submissions S."/>
        </authorList>
    </citation>
    <scope>NUCLEOTIDE SEQUENCE [LARGE SCALE GENOMIC DNA]</scope>
    <source>
        <strain evidence="12">VPI 5359</strain>
    </source>
</reference>
<dbReference type="RefSeq" id="WP_090246241.1">
    <property type="nucleotide sequence ID" value="NZ_FNOU01000018.1"/>
</dbReference>
<dbReference type="HAMAP" id="MF_00454">
    <property type="entry name" value="FluC"/>
    <property type="match status" value="1"/>
</dbReference>
<evidence type="ECO:0000256" key="2">
    <source>
        <dbReference type="ARBA" id="ARBA00022475"/>
    </source>
</evidence>
<keyword evidence="4 10" id="KW-1133">Transmembrane helix</keyword>
<evidence type="ECO:0000256" key="5">
    <source>
        <dbReference type="ARBA" id="ARBA00023136"/>
    </source>
</evidence>
<evidence type="ECO:0000256" key="6">
    <source>
        <dbReference type="ARBA" id="ARBA00023303"/>
    </source>
</evidence>
<feature type="transmembrane region" description="Helical" evidence="10">
    <location>
        <begin position="100"/>
        <end position="126"/>
    </location>
</feature>
<comment type="subcellular location">
    <subcellularLocation>
        <location evidence="1 10">Cell membrane</location>
        <topology evidence="1 10">Multi-pass membrane protein</topology>
    </subcellularLocation>
</comment>
<evidence type="ECO:0000313" key="12">
    <source>
        <dbReference type="Proteomes" id="UP000199652"/>
    </source>
</evidence>
<dbReference type="STRING" id="1528.SAMN04488579_11854"/>
<feature type="binding site" evidence="10">
    <location>
        <position position="75"/>
    </location>
    <ligand>
        <name>Na(+)</name>
        <dbReference type="ChEBI" id="CHEBI:29101"/>
        <note>structural</note>
    </ligand>
</feature>
<dbReference type="InterPro" id="IPR003691">
    <property type="entry name" value="FluC"/>
</dbReference>
<dbReference type="AlphaFoldDB" id="A0A1H3HQ37"/>
<evidence type="ECO:0000256" key="1">
    <source>
        <dbReference type="ARBA" id="ARBA00004651"/>
    </source>
</evidence>
<comment type="catalytic activity">
    <reaction evidence="8">
        <text>fluoride(in) = fluoride(out)</text>
        <dbReference type="Rhea" id="RHEA:76159"/>
        <dbReference type="ChEBI" id="CHEBI:17051"/>
    </reaction>
    <physiologicalReaction direction="left-to-right" evidence="8">
        <dbReference type="Rhea" id="RHEA:76160"/>
    </physiologicalReaction>
</comment>
<evidence type="ECO:0000256" key="10">
    <source>
        <dbReference type="HAMAP-Rule" id="MF_00454"/>
    </source>
</evidence>